<dbReference type="CDD" id="cd03801">
    <property type="entry name" value="GT4_PimA-like"/>
    <property type="match status" value="1"/>
</dbReference>
<evidence type="ECO:0000313" key="5">
    <source>
        <dbReference type="Proteomes" id="UP000236884"/>
    </source>
</evidence>
<dbReference type="GO" id="GO:0009103">
    <property type="term" value="P:lipopolysaccharide biosynthetic process"/>
    <property type="evidence" value="ECO:0007669"/>
    <property type="project" value="TreeGrafter"/>
</dbReference>
<dbReference type="GO" id="GO:0103011">
    <property type="term" value="F:mannosylfructose-phosphate synthase activity"/>
    <property type="evidence" value="ECO:0007669"/>
    <property type="project" value="UniProtKB-EC"/>
</dbReference>
<protein>
    <submittedName>
        <fullName evidence="4">Mannosylfructose-phosphate synthase</fullName>
        <ecNumber evidence="4">2.4.1.246</ecNumber>
    </submittedName>
</protein>
<reference evidence="4 5" key="1">
    <citation type="submission" date="2015-08" db="EMBL/GenBank/DDBJ databases">
        <title>Investigation of the bacterial diversity of lava forest soil.</title>
        <authorList>
            <person name="Lee J.S."/>
        </authorList>
    </citation>
    <scope>NUCLEOTIDE SEQUENCE [LARGE SCALE GENOMIC DNA]</scope>
    <source>
        <strain evidence="4 5">GJW-30</strain>
    </source>
</reference>
<organism evidence="4 5">
    <name type="scientific">Variibacter gotjawalensis</name>
    <dbReference type="NCBI Taxonomy" id="1333996"/>
    <lineage>
        <taxon>Bacteria</taxon>
        <taxon>Pseudomonadati</taxon>
        <taxon>Pseudomonadota</taxon>
        <taxon>Alphaproteobacteria</taxon>
        <taxon>Hyphomicrobiales</taxon>
        <taxon>Nitrobacteraceae</taxon>
        <taxon>Variibacter</taxon>
    </lineage>
</organism>
<keyword evidence="5" id="KW-1185">Reference proteome</keyword>
<evidence type="ECO:0000313" key="4">
    <source>
        <dbReference type="EMBL" id="BAT59565.1"/>
    </source>
</evidence>
<evidence type="ECO:0000256" key="1">
    <source>
        <dbReference type="ARBA" id="ARBA00022679"/>
    </source>
</evidence>
<dbReference type="EMBL" id="AP014946">
    <property type="protein sequence ID" value="BAT59565.1"/>
    <property type="molecule type" value="Genomic_DNA"/>
</dbReference>
<dbReference type="KEGG" id="vgo:GJW-30_1_02098"/>
<dbReference type="Pfam" id="PF13439">
    <property type="entry name" value="Glyco_transf_4"/>
    <property type="match status" value="1"/>
</dbReference>
<dbReference type="Pfam" id="PF00534">
    <property type="entry name" value="Glycos_transf_1"/>
    <property type="match status" value="1"/>
</dbReference>
<proteinExistence type="predicted"/>
<gene>
    <name evidence="4" type="primary">mfpsA_1</name>
    <name evidence="4" type="ORF">GJW-30_1_02098</name>
</gene>
<dbReference type="PANTHER" id="PTHR46401">
    <property type="entry name" value="GLYCOSYLTRANSFERASE WBBK-RELATED"/>
    <property type="match status" value="1"/>
</dbReference>
<dbReference type="EC" id="2.4.1.246" evidence="4"/>
<name>A0A0S3PUH1_9BRAD</name>
<keyword evidence="4" id="KW-0328">Glycosyltransferase</keyword>
<feature type="domain" description="Glycosyltransferase subfamily 4-like N-terminal" evidence="3">
    <location>
        <begin position="17"/>
        <end position="176"/>
    </location>
</feature>
<evidence type="ECO:0000259" key="3">
    <source>
        <dbReference type="Pfam" id="PF13439"/>
    </source>
</evidence>
<dbReference type="InterPro" id="IPR001296">
    <property type="entry name" value="Glyco_trans_1"/>
</dbReference>
<sequence length="383" mass="40945">MSRPLRIAMLTHSTNPRGGVVHALQLADALCGLGHEVAVHAPDPAQRGFFRQGRAKNISVEAAPAPHNVGDMVEQRIAEYVEHFSRTAHAFDVFHAHDGIGANALATLKERGMIRSFLRTVHHLDVFRDPRVQKRQEHSITAADALFVVSPTWADALQRDYGRAATVVGNGVDLGRFSPNPSVTDAALRARLRLGRGPILLCVGGVEERKNSIRILRAFVGLRATHPDAQLVIAGGASVLDHSAYNRAFQSALDEAALPAGSLILPGVMSDAEMAALYRLADVLVFASVKEGFGLVVLEALASGTPVVVPRIAPFTGYLGENDAAWCDPYDVSSITNAIQHALTPARDGLIANGYAVAQRHGWAVTARAHLPVYAAIAEPAYA</sequence>
<dbReference type="InterPro" id="IPR028098">
    <property type="entry name" value="Glyco_trans_4-like_N"/>
</dbReference>
<dbReference type="Gene3D" id="3.40.50.2000">
    <property type="entry name" value="Glycogen Phosphorylase B"/>
    <property type="match status" value="2"/>
</dbReference>
<dbReference type="RefSeq" id="WP_096355049.1">
    <property type="nucleotide sequence ID" value="NZ_AP014946.1"/>
</dbReference>
<feature type="domain" description="Glycosyl transferase family 1" evidence="2">
    <location>
        <begin position="195"/>
        <end position="344"/>
    </location>
</feature>
<dbReference type="PANTHER" id="PTHR46401:SF2">
    <property type="entry name" value="GLYCOSYLTRANSFERASE WBBK-RELATED"/>
    <property type="match status" value="1"/>
</dbReference>
<dbReference type="InterPro" id="IPR023986">
    <property type="entry name" value="GlycosylTfrase_MSMEG0565"/>
</dbReference>
<evidence type="ECO:0000259" key="2">
    <source>
        <dbReference type="Pfam" id="PF00534"/>
    </source>
</evidence>
<accession>A0A0S3PUH1</accession>
<dbReference type="OrthoDB" id="9801609at2"/>
<dbReference type="AlphaFoldDB" id="A0A0S3PUH1"/>
<dbReference type="Proteomes" id="UP000236884">
    <property type="component" value="Chromosome"/>
</dbReference>
<keyword evidence="1 4" id="KW-0808">Transferase</keyword>
<dbReference type="NCBIfam" id="TIGR04047">
    <property type="entry name" value="MSMEG_0565_glyc"/>
    <property type="match status" value="1"/>
</dbReference>
<dbReference type="SUPFAM" id="SSF53756">
    <property type="entry name" value="UDP-Glycosyltransferase/glycogen phosphorylase"/>
    <property type="match status" value="1"/>
</dbReference>